<dbReference type="GO" id="GO:0006099">
    <property type="term" value="P:tricarboxylic acid cycle"/>
    <property type="evidence" value="ECO:0007669"/>
    <property type="project" value="UniProtKB-KW"/>
</dbReference>
<comment type="cofactor">
    <cofactor evidence="1">
        <name>Mg(2+)</name>
        <dbReference type="ChEBI" id="CHEBI:18420"/>
    </cofactor>
</comment>
<dbReference type="Pfam" id="PF03971">
    <property type="entry name" value="IDH"/>
    <property type="match status" value="1"/>
</dbReference>
<protein>
    <submittedName>
        <fullName evidence="8">Isocitrate dehydrogenase [NADP] Monomeric isocitrate dehydrogenase [NADP]</fullName>
        <ecNumber evidence="8">1.1.1.42</ecNumber>
    </submittedName>
</protein>
<evidence type="ECO:0000256" key="3">
    <source>
        <dbReference type="ARBA" id="ARBA00022532"/>
    </source>
</evidence>
<dbReference type="SUPFAM" id="SSF53659">
    <property type="entry name" value="Isocitrate/Isopropylmalate dehydrogenase-like"/>
    <property type="match status" value="1"/>
</dbReference>
<dbReference type="PIRSF" id="PIRSF009407">
    <property type="entry name" value="IDH_monmr"/>
    <property type="match status" value="1"/>
</dbReference>
<keyword evidence="4" id="KW-0479">Metal-binding</keyword>
<accession>A0A3B1A8A4</accession>
<evidence type="ECO:0000256" key="7">
    <source>
        <dbReference type="ARBA" id="ARBA00023002"/>
    </source>
</evidence>
<evidence type="ECO:0000256" key="2">
    <source>
        <dbReference type="ARBA" id="ARBA00022435"/>
    </source>
</evidence>
<dbReference type="GO" id="GO:0006097">
    <property type="term" value="P:glyoxylate cycle"/>
    <property type="evidence" value="ECO:0007669"/>
    <property type="project" value="UniProtKB-KW"/>
</dbReference>
<dbReference type="GO" id="GO:0046872">
    <property type="term" value="F:metal ion binding"/>
    <property type="evidence" value="ECO:0007669"/>
    <property type="project" value="UniProtKB-KW"/>
</dbReference>
<keyword evidence="7 8" id="KW-0560">Oxidoreductase</keyword>
<dbReference type="NCBIfam" id="TIGR00178">
    <property type="entry name" value="monomer_idh"/>
    <property type="match status" value="1"/>
</dbReference>
<dbReference type="InterPro" id="IPR004436">
    <property type="entry name" value="Isocitrate_DH_NADP_mono"/>
</dbReference>
<keyword evidence="2" id="KW-0329">Glyoxylate bypass</keyword>
<organism evidence="8">
    <name type="scientific">hydrothermal vent metagenome</name>
    <dbReference type="NCBI Taxonomy" id="652676"/>
    <lineage>
        <taxon>unclassified sequences</taxon>
        <taxon>metagenomes</taxon>
        <taxon>ecological metagenomes</taxon>
    </lineage>
</organism>
<dbReference type="PANTHER" id="PTHR36999">
    <property type="entry name" value="ISOCITRATE DEHYDROGENASE [NADP]"/>
    <property type="match status" value="1"/>
</dbReference>
<evidence type="ECO:0000256" key="6">
    <source>
        <dbReference type="ARBA" id="ARBA00022857"/>
    </source>
</evidence>
<dbReference type="PANTHER" id="PTHR36999:SF1">
    <property type="entry name" value="ISOCITRATE DEHYDROGENASE (NADP(+))"/>
    <property type="match status" value="1"/>
</dbReference>
<keyword evidence="5" id="KW-0460">Magnesium</keyword>
<dbReference type="Gene3D" id="3.40.718.10">
    <property type="entry name" value="Isopropylmalate Dehydrogenase"/>
    <property type="match status" value="1"/>
</dbReference>
<dbReference type="GO" id="GO:0004450">
    <property type="term" value="F:isocitrate dehydrogenase (NADP+) activity"/>
    <property type="evidence" value="ECO:0007669"/>
    <property type="project" value="UniProtKB-EC"/>
</dbReference>
<sequence>MSSSSSKIIYTETDEAPALATQSFLPIVQAFTKAAGIDVETRDISLASRILANFPDNLTTEQKKADALTELGELAKTPDANIIKLPNISASVPQLKAAIKELQAAGYEIPDFPEEAITEEEKSVKVRYAKVLGSAVNPVLREGNSDRRVAGPVKEYAQKHPHSMGAWSEDSKSHVASMTDGDFYSSEKSVVIKTAGDVKIELITADGNVQVLKDKTPVLVGEVIDTAVMSVMALKDFFEAAIQNAKEEGVLLSLHMKATMMKVSDPIIFGHAVDVYYKDVFTKHAATFDKLGVDTRNGFGDVYAKITELPDAQRKEIEADIAAVYQNRAELAMVNSDKGITNLHVPSDVIIDASMPAAIRSSGKMWGKDGALHDTKAMIPDRSYAGIYQATIDFCKENGAFDVTTMGNVSNVGLMAQKAEEYGSHDKTFEIPTSGTVRVTDATGTILMEHSIVQGDIWRMCQTKDLPIQDWVKLAVNRARLTGQPAIFWLDDNRAHDVNLMAKVETYLKGHDTKGLDIKIMSPFDATLYTLERVKAGKDTISVTGNVLRDYLTDLFPILELGTSAKMLSIVPLLAGGGLFETGAGGSAPKHVDQLLKENHLRWDSLGEFLALAVSLEDLANKTGSEKVKVLAAALDKANSLFLNNDKSPSRKVGELDTRGSHFYLAMYWAQALAEQNDDSELKKVFTPVAEQLVTNEAKIVGELNNVQGAPVDLGGYYLPNKERVSQVMRASATLNAVIDDLN</sequence>
<dbReference type="EMBL" id="UOFT01000051">
    <property type="protein sequence ID" value="VAW96042.1"/>
    <property type="molecule type" value="Genomic_DNA"/>
</dbReference>
<dbReference type="AlphaFoldDB" id="A0A3B1A8A4"/>
<keyword evidence="6" id="KW-0521">NADP</keyword>
<evidence type="ECO:0000313" key="8">
    <source>
        <dbReference type="EMBL" id="VAW96042.1"/>
    </source>
</evidence>
<keyword evidence="3" id="KW-0816">Tricarboxylic acid cycle</keyword>
<evidence type="ECO:0000256" key="5">
    <source>
        <dbReference type="ARBA" id="ARBA00022842"/>
    </source>
</evidence>
<gene>
    <name evidence="8" type="ORF">MNBD_GAMMA23-534</name>
</gene>
<evidence type="ECO:0000256" key="1">
    <source>
        <dbReference type="ARBA" id="ARBA00001946"/>
    </source>
</evidence>
<name>A0A3B1A8A4_9ZZZZ</name>
<evidence type="ECO:0000256" key="4">
    <source>
        <dbReference type="ARBA" id="ARBA00022723"/>
    </source>
</evidence>
<dbReference type="EC" id="1.1.1.42" evidence="8"/>
<proteinExistence type="predicted"/>
<reference evidence="8" key="1">
    <citation type="submission" date="2018-06" db="EMBL/GenBank/DDBJ databases">
        <authorList>
            <person name="Zhirakovskaya E."/>
        </authorList>
    </citation>
    <scope>NUCLEOTIDE SEQUENCE</scope>
</reference>